<accession>A0A6I3SIC5</accession>
<evidence type="ECO:0000313" key="2">
    <source>
        <dbReference type="EMBL" id="MTV48631.1"/>
    </source>
</evidence>
<feature type="compositionally biased region" description="Polar residues" evidence="1">
    <location>
        <begin position="61"/>
        <end position="72"/>
    </location>
</feature>
<dbReference type="Proteomes" id="UP000430670">
    <property type="component" value="Unassembled WGS sequence"/>
</dbReference>
<keyword evidence="3" id="KW-1185">Reference proteome</keyword>
<dbReference type="AlphaFoldDB" id="A0A6I3SIC5"/>
<dbReference type="OrthoDB" id="2082280at2"/>
<protein>
    <submittedName>
        <fullName evidence="2">Uncharacterized protein</fullName>
    </submittedName>
</protein>
<feature type="compositionally biased region" description="Low complexity" evidence="1">
    <location>
        <begin position="24"/>
        <end position="38"/>
    </location>
</feature>
<evidence type="ECO:0000313" key="3">
    <source>
        <dbReference type="Proteomes" id="UP000430670"/>
    </source>
</evidence>
<feature type="compositionally biased region" description="Polar residues" evidence="1">
    <location>
        <begin position="95"/>
        <end position="106"/>
    </location>
</feature>
<dbReference type="EMBL" id="WNKU01000005">
    <property type="protein sequence ID" value="MTV48631.1"/>
    <property type="molecule type" value="Genomic_DNA"/>
</dbReference>
<comment type="caution">
    <text evidence="2">The sequence shown here is derived from an EMBL/GenBank/DDBJ whole genome shotgun (WGS) entry which is preliminary data.</text>
</comment>
<sequence>MTPPWPLEENDDTVNESVETKAEGGSSLSSLFSLFGLGNKEQEDEKGTNDKESGDIDSPAGSDNSDGPYSSNSDKDKEKEASPVTRQRGIRTKKSASATKNSGSKSNAEDDPIAATLPVLANLFNGLKGAEGDSDPSGDSDSLSLIKNLMAKGLDLNAVGGEIQKLRGNVEKMETVMKEADGAIDSIVRTMGYFGVKPKRGGWAWKRMQKLRQQEAQAAKANAAGTGAGGLDLGAMMNLASMFMPGLGGGGGSGGSSGIMGLASSLLKMPAAQNLLIDGIAKFLKK</sequence>
<proteinExistence type="predicted"/>
<evidence type="ECO:0000256" key="1">
    <source>
        <dbReference type="SAM" id="MobiDB-lite"/>
    </source>
</evidence>
<name>A0A6I3SIC5_HELMO</name>
<gene>
    <name evidence="2" type="ORF">GJ688_06510</name>
</gene>
<feature type="region of interest" description="Disordered" evidence="1">
    <location>
        <begin position="1"/>
        <end position="112"/>
    </location>
</feature>
<feature type="compositionally biased region" description="Basic and acidic residues" evidence="1">
    <location>
        <begin position="40"/>
        <end position="54"/>
    </location>
</feature>
<organism evidence="2 3">
    <name type="scientific">Heliobacterium mobile</name>
    <name type="common">Heliobacillus mobilis</name>
    <dbReference type="NCBI Taxonomy" id="28064"/>
    <lineage>
        <taxon>Bacteria</taxon>
        <taxon>Bacillati</taxon>
        <taxon>Bacillota</taxon>
        <taxon>Clostridia</taxon>
        <taxon>Eubacteriales</taxon>
        <taxon>Heliobacteriaceae</taxon>
        <taxon>Heliobacterium</taxon>
    </lineage>
</organism>
<reference evidence="2 3" key="1">
    <citation type="submission" date="2019-11" db="EMBL/GenBank/DDBJ databases">
        <title>Whole-genome sequence of a the green, strictly anaerobic photosynthetic bacterium Heliobacillus mobilis DSM 6151.</title>
        <authorList>
            <person name="Kyndt J.A."/>
            <person name="Meyer T.E."/>
        </authorList>
    </citation>
    <scope>NUCLEOTIDE SEQUENCE [LARGE SCALE GENOMIC DNA]</scope>
    <source>
        <strain evidence="2 3">DSM 6151</strain>
    </source>
</reference>